<accession>M1DLN2</accession>
<feature type="region of interest" description="Disordered" evidence="1">
    <location>
        <begin position="140"/>
        <end position="173"/>
    </location>
</feature>
<evidence type="ECO:0000313" key="3">
    <source>
        <dbReference type="Proteomes" id="UP000011115"/>
    </source>
</evidence>
<reference evidence="2" key="2">
    <citation type="submission" date="2015-06" db="UniProtKB">
        <authorList>
            <consortium name="EnsemblPlants"/>
        </authorList>
    </citation>
    <scope>IDENTIFICATION</scope>
    <source>
        <strain evidence="2">DM1-3 516 R44</strain>
    </source>
</reference>
<dbReference type="PaxDb" id="4113-PGSC0003DMT400090987"/>
<feature type="compositionally biased region" description="Polar residues" evidence="1">
    <location>
        <begin position="144"/>
        <end position="165"/>
    </location>
</feature>
<dbReference type="EnsemblPlants" id="PGSC0003DMT400090987">
    <property type="protein sequence ID" value="PGSC0003DMT400090987"/>
    <property type="gene ID" value="PGSC0003DMG400040558"/>
</dbReference>
<dbReference type="Gramene" id="PGSC0003DMT400090987">
    <property type="protein sequence ID" value="PGSC0003DMT400090987"/>
    <property type="gene ID" value="PGSC0003DMG400040558"/>
</dbReference>
<dbReference type="Proteomes" id="UP000011115">
    <property type="component" value="Unassembled WGS sequence"/>
</dbReference>
<evidence type="ECO:0000256" key="1">
    <source>
        <dbReference type="SAM" id="MobiDB-lite"/>
    </source>
</evidence>
<sequence length="231" mass="25872">MNYTSPIGEPPTRSTTTTKTTVWLHTLTEGPVKLGEIDKHSADRRVAKQIQLMSPNGVLCSSATRRSIRRNFLQLHPSEFDLVVLTPFEFFTEMARSKAAGRSKPPQGKTKGIIINKDADAVRSKVAKLSTIGEKRKGKHKTFELSNASTDSNSLYRNNPNQSESKGVGSDEEDLLIAQRAEQRIKKRNDSFRARSTELSLLSCKFPIESMYLTIYLNLCCGHTPRTFSHT</sequence>
<name>M1DLN2_SOLTU</name>
<evidence type="ECO:0000313" key="2">
    <source>
        <dbReference type="EnsemblPlants" id="PGSC0003DMT400090987"/>
    </source>
</evidence>
<dbReference type="HOGENOM" id="CLU_104829_0_0_1"/>
<dbReference type="AlphaFoldDB" id="M1DLN2"/>
<dbReference type="InParanoid" id="M1DLN2"/>
<proteinExistence type="predicted"/>
<keyword evidence="3" id="KW-1185">Reference proteome</keyword>
<protein>
    <submittedName>
        <fullName evidence="2">Uncharacterized protein</fullName>
    </submittedName>
</protein>
<organism evidence="2 3">
    <name type="scientific">Solanum tuberosum</name>
    <name type="common">Potato</name>
    <dbReference type="NCBI Taxonomy" id="4113"/>
    <lineage>
        <taxon>Eukaryota</taxon>
        <taxon>Viridiplantae</taxon>
        <taxon>Streptophyta</taxon>
        <taxon>Embryophyta</taxon>
        <taxon>Tracheophyta</taxon>
        <taxon>Spermatophyta</taxon>
        <taxon>Magnoliopsida</taxon>
        <taxon>eudicotyledons</taxon>
        <taxon>Gunneridae</taxon>
        <taxon>Pentapetalae</taxon>
        <taxon>asterids</taxon>
        <taxon>lamiids</taxon>
        <taxon>Solanales</taxon>
        <taxon>Solanaceae</taxon>
        <taxon>Solanoideae</taxon>
        <taxon>Solaneae</taxon>
        <taxon>Solanum</taxon>
    </lineage>
</organism>
<reference evidence="3" key="1">
    <citation type="journal article" date="2011" name="Nature">
        <title>Genome sequence and analysis of the tuber crop potato.</title>
        <authorList>
            <consortium name="The Potato Genome Sequencing Consortium"/>
        </authorList>
    </citation>
    <scope>NUCLEOTIDE SEQUENCE [LARGE SCALE GENOMIC DNA]</scope>
    <source>
        <strain evidence="3">cv. DM1-3 516 R44</strain>
    </source>
</reference>